<name>A0A1P8UE75_9GAMM</name>
<dbReference type="STRING" id="1765967.BW247_02260"/>
<protein>
    <submittedName>
        <fullName evidence="2">Hydroxylase</fullName>
    </submittedName>
</protein>
<dbReference type="InterPro" id="IPR050816">
    <property type="entry name" value="Flavin-dep_Halogenase_NPB"/>
</dbReference>
<dbReference type="PANTHER" id="PTHR43747">
    <property type="entry name" value="FAD-BINDING PROTEIN"/>
    <property type="match status" value="1"/>
</dbReference>
<dbReference type="KEGG" id="afy:BW247_02260"/>
<evidence type="ECO:0000259" key="1">
    <source>
        <dbReference type="Pfam" id="PF01494"/>
    </source>
</evidence>
<dbReference type="RefSeq" id="WP_076835443.1">
    <property type="nucleotide sequence ID" value="NZ_CP019434.1"/>
</dbReference>
<evidence type="ECO:0000313" key="2">
    <source>
        <dbReference type="EMBL" id="APZ42064.1"/>
    </source>
</evidence>
<evidence type="ECO:0000313" key="3">
    <source>
        <dbReference type="Proteomes" id="UP000243807"/>
    </source>
</evidence>
<reference evidence="2 3" key="1">
    <citation type="submission" date="2017-01" db="EMBL/GenBank/DDBJ databases">
        <title>Draft sequence of Acidihalobacter ferrooxidans strain DSM 14175 (strain V8).</title>
        <authorList>
            <person name="Khaleque H.N."/>
            <person name="Ramsay J.P."/>
            <person name="Murphy R.J.T."/>
            <person name="Kaksonen A.H."/>
            <person name="Boxall N.J."/>
            <person name="Watkin E.L.J."/>
        </authorList>
    </citation>
    <scope>NUCLEOTIDE SEQUENCE [LARGE SCALE GENOMIC DNA]</scope>
    <source>
        <strain evidence="2 3">V8</strain>
    </source>
</reference>
<sequence>MTATSTTQNCDVLIVGGGPAGSSAAALLAQKGRQVVLLEKDHHPRFHIGESLLPQSLPLLEKLGVLDAVRDDIGVLKPGAEFNSDSHSNRHQVYYFKHAWDKNWPHAYEVRRSDFDQALFRNAGVKGAQTYEGMRVSRIDFRPGQTSLVQAQDAAGDTHTWEARFVIDASGRDTLLSKRFGLKYKNPDHNSAAIFGHFRNIPRRDGHDAGNISVYWFEHGWFWMIPLRDGITSVGAVCWPEYLKTRDCPPAEFLQRTIALSPGVAERMQHAEQVGEVQATGNFTYYSKASAGDGYLMIGDAYAFLDPVFSSGVHLALTSAFSAADVVDQLLDHPERRAQLIAAHERHMRRGMKHFAWFIYRFNTPAMQNLFMSPRNVFRVRDAVTTMLAGDVFRPTPMRIPTLVFKAIYYITVLANWPAQRRAAALRRRNNALTFSGGTLSVDKD</sequence>
<dbReference type="InterPro" id="IPR036188">
    <property type="entry name" value="FAD/NAD-bd_sf"/>
</dbReference>
<dbReference type="Pfam" id="PF01494">
    <property type="entry name" value="FAD_binding_3"/>
    <property type="match status" value="1"/>
</dbReference>
<dbReference type="OrthoDB" id="9785276at2"/>
<keyword evidence="3" id="KW-1185">Reference proteome</keyword>
<feature type="domain" description="FAD-binding" evidence="1">
    <location>
        <begin position="10"/>
        <end position="326"/>
    </location>
</feature>
<dbReference type="SUPFAM" id="SSF51905">
    <property type="entry name" value="FAD/NAD(P)-binding domain"/>
    <property type="match status" value="1"/>
</dbReference>
<dbReference type="PANTHER" id="PTHR43747:SF1">
    <property type="entry name" value="SLR1998 PROTEIN"/>
    <property type="match status" value="1"/>
</dbReference>
<dbReference type="Proteomes" id="UP000243807">
    <property type="component" value="Chromosome"/>
</dbReference>
<gene>
    <name evidence="2" type="ORF">BW247_02260</name>
</gene>
<dbReference type="GO" id="GO:0071949">
    <property type="term" value="F:FAD binding"/>
    <property type="evidence" value="ECO:0007669"/>
    <property type="project" value="InterPro"/>
</dbReference>
<dbReference type="AlphaFoldDB" id="A0A1P8UE75"/>
<proteinExistence type="predicted"/>
<dbReference type="EMBL" id="CP019434">
    <property type="protein sequence ID" value="APZ42064.1"/>
    <property type="molecule type" value="Genomic_DNA"/>
</dbReference>
<accession>A0A1P8UE75</accession>
<dbReference type="PRINTS" id="PR00420">
    <property type="entry name" value="RNGMNOXGNASE"/>
</dbReference>
<organism evidence="2 3">
    <name type="scientific">Acidihalobacter ferrooxydans</name>
    <dbReference type="NCBI Taxonomy" id="1765967"/>
    <lineage>
        <taxon>Bacteria</taxon>
        <taxon>Pseudomonadati</taxon>
        <taxon>Pseudomonadota</taxon>
        <taxon>Gammaproteobacteria</taxon>
        <taxon>Chromatiales</taxon>
        <taxon>Ectothiorhodospiraceae</taxon>
        <taxon>Acidihalobacter</taxon>
    </lineage>
</organism>
<dbReference type="Gene3D" id="3.50.50.60">
    <property type="entry name" value="FAD/NAD(P)-binding domain"/>
    <property type="match status" value="1"/>
</dbReference>
<dbReference type="InterPro" id="IPR002938">
    <property type="entry name" value="FAD-bd"/>
</dbReference>